<feature type="coiled-coil region" evidence="6">
    <location>
        <begin position="417"/>
        <end position="479"/>
    </location>
</feature>
<dbReference type="PIRSF" id="PIRSF005719">
    <property type="entry name" value="SMC"/>
    <property type="match status" value="1"/>
</dbReference>
<dbReference type="Gene3D" id="1.20.1060.20">
    <property type="match status" value="1"/>
</dbReference>
<gene>
    <name evidence="8" type="ORF">BED41_05970</name>
</gene>
<proteinExistence type="predicted"/>
<keyword evidence="3" id="KW-0067">ATP-binding</keyword>
<keyword evidence="9" id="KW-1185">Reference proteome</keyword>
<feature type="coiled-coil region" evidence="6">
    <location>
        <begin position="161"/>
        <end position="188"/>
    </location>
</feature>
<evidence type="ECO:0000256" key="3">
    <source>
        <dbReference type="ARBA" id="ARBA00022840"/>
    </source>
</evidence>
<keyword evidence="4 6" id="KW-0175">Coiled coil</keyword>
<dbReference type="SUPFAM" id="SSF52540">
    <property type="entry name" value="P-loop containing nucleoside triphosphate hydrolases"/>
    <property type="match status" value="1"/>
</dbReference>
<name>A0A1B2I412_9BACT</name>
<accession>A0A1B2I412</accession>
<dbReference type="PANTHER" id="PTHR43977">
    <property type="entry name" value="STRUCTURAL MAINTENANCE OF CHROMOSOMES PROTEIN 3"/>
    <property type="match status" value="1"/>
</dbReference>
<dbReference type="GeneID" id="83057397"/>
<dbReference type="InterPro" id="IPR024704">
    <property type="entry name" value="SMC"/>
</dbReference>
<evidence type="ECO:0000256" key="4">
    <source>
        <dbReference type="ARBA" id="ARBA00023054"/>
    </source>
</evidence>
<dbReference type="NCBIfam" id="TIGR02168">
    <property type="entry name" value="SMC_prok_B"/>
    <property type="match status" value="1"/>
</dbReference>
<keyword evidence="2" id="KW-0547">Nucleotide-binding</keyword>
<feature type="coiled-coil region" evidence="6">
    <location>
        <begin position="644"/>
        <end position="713"/>
    </location>
</feature>
<feature type="domain" description="SMC hinge" evidence="7">
    <location>
        <begin position="502"/>
        <end position="618"/>
    </location>
</feature>
<dbReference type="InterPro" id="IPR003395">
    <property type="entry name" value="RecF/RecN/SMC_N"/>
</dbReference>
<dbReference type="GO" id="GO:0016887">
    <property type="term" value="F:ATP hydrolysis activity"/>
    <property type="evidence" value="ECO:0007669"/>
    <property type="project" value="InterPro"/>
</dbReference>
<dbReference type="STRING" id="1197717.BED41_05970"/>
<dbReference type="Pfam" id="PF02463">
    <property type="entry name" value="SMC_N"/>
    <property type="match status" value="1"/>
</dbReference>
<protein>
    <submittedName>
        <fullName evidence="8">Chromosome segregation protein SMC</fullName>
    </submittedName>
</protein>
<dbReference type="InterPro" id="IPR036277">
    <property type="entry name" value="SMC_hinge_sf"/>
</dbReference>
<dbReference type="SUPFAM" id="SSF75553">
    <property type="entry name" value="Smc hinge domain"/>
    <property type="match status" value="1"/>
</dbReference>
<evidence type="ECO:0000256" key="5">
    <source>
        <dbReference type="ARBA" id="ARBA00023125"/>
    </source>
</evidence>
<dbReference type="RefSeq" id="WP_066744060.1">
    <property type="nucleotide sequence ID" value="NZ_CP016757.1"/>
</dbReference>
<feature type="coiled-coil region" evidence="6">
    <location>
        <begin position="745"/>
        <end position="820"/>
    </location>
</feature>
<sequence>MYIGRLQLKGFKSFGGSHDLILSSGFTAIVGPNGSGKSNLLDALRWSLGDSSASRLRISRQSDLLFQGSVSKETAREAEVTLHLREDDRLCSVKRRVTAPDGTTSLFVDNARKTLTELDEIKRSWKLEGARFAFIGQGEVQEVLKQSPSERRMHLEVLFGIDIYRKKRMEAQDRLTTVKEEYDQLRHLMGELTSRREEIAPDVARAAQMRAILDSIEGDRRLLYWLRRAECERTIAAIAAELEAAASLREGAIFWSRFWKGAGGALELKLTHAAQAHRQQSWELEQCRSRFDSLIKSGYASAANLRGSKARLQEAKAEQAEAKERYAKLLEEQKKSLEENKNAREELQKAELAQKAIEKKWNEYNERLEKTRLEREAWNQEKGRLDGELQKCRAKLSYLGKELLELRSKKANAPDERKDLDFQIKHLEEERTRLNSEQEKLVKEHSELYALCQNLAAELQRAKRESVNLRSKLNDATESLQAGLYPAPVRHLLSASKLKRLDADPHAVIDVLSAPANLATALEAYLGGRQFQLLVEDMDEAGRCISQLKKNSAGTATFLPLERARPRYPNKAARLPSRGVVGWAIELIRVEDHWLPAIQHILGDLLIVDTYDIGKELVRSGFKGPIVTMEGDVFQPGGTVSGGRSQKSGRVLEMKAQVARLEEEAEKAQRAAESLSKKYKEAEGKELAASEQKEEYTRKIREVNGKIAVIEDQKESIVKEQRRAAGERGRILDSIKTEGKSWSALLAAMDELEEKRDRASDVEDDRHLIEEREKCRARATVAASNLSAGFALMNRVSNDVRAQESKLRKLEEETVELDQSCVRERSNLARVGGSCLEIHLRRKELLAEIAEHGGLYTRLEKIKEYIKSRQTKAEGRMQGEAEKFTLAQARKGETEHDLGELVSTWEEQFPYPGPEELPGDVGVDELRRKIRDGDRKIKAFGDVNMGVLSEDQSLKDRLAFLGEQLDDVRASAAEIERLISDADLMAHRQFSAALLKVDERFCHLFKTLFGGGEAHLVMTEGETIWNTGVEIDARLPGKHTQVLNQYSGGERALISISLLFATMEVAGSPIAVLDEVDAALDESNLRRFSELTKEYAKSRQILAMTHRRATMERADVLYGVTLQEPGLSQVVGVRLEDWT</sequence>
<feature type="coiled-coil region" evidence="6">
    <location>
        <begin position="305"/>
        <end position="381"/>
    </location>
</feature>
<organism evidence="8 9">
    <name type="scientific">Cloacibacillus porcorum</name>
    <dbReference type="NCBI Taxonomy" id="1197717"/>
    <lineage>
        <taxon>Bacteria</taxon>
        <taxon>Thermotogati</taxon>
        <taxon>Synergistota</taxon>
        <taxon>Synergistia</taxon>
        <taxon>Synergistales</taxon>
        <taxon>Synergistaceae</taxon>
        <taxon>Cloacibacillus</taxon>
    </lineage>
</organism>
<dbReference type="Gene3D" id="3.30.70.1620">
    <property type="match status" value="1"/>
</dbReference>
<dbReference type="Pfam" id="PF06470">
    <property type="entry name" value="SMC_hinge"/>
    <property type="match status" value="1"/>
</dbReference>
<dbReference type="AlphaFoldDB" id="A0A1B2I412"/>
<dbReference type="InterPro" id="IPR027417">
    <property type="entry name" value="P-loop_NTPase"/>
</dbReference>
<dbReference type="Gene3D" id="3.40.50.300">
    <property type="entry name" value="P-loop containing nucleotide triphosphate hydrolases"/>
    <property type="match status" value="2"/>
</dbReference>
<dbReference type="GO" id="GO:0030261">
    <property type="term" value="P:chromosome condensation"/>
    <property type="evidence" value="ECO:0007669"/>
    <property type="project" value="InterPro"/>
</dbReference>
<dbReference type="GO" id="GO:0003677">
    <property type="term" value="F:DNA binding"/>
    <property type="evidence" value="ECO:0007669"/>
    <property type="project" value="UniProtKB-KW"/>
</dbReference>
<dbReference type="OrthoDB" id="9808768at2"/>
<dbReference type="InterPro" id="IPR010935">
    <property type="entry name" value="SMC_hinge"/>
</dbReference>
<evidence type="ECO:0000313" key="8">
    <source>
        <dbReference type="EMBL" id="ANZ44677.1"/>
    </source>
</evidence>
<dbReference type="InterPro" id="IPR011890">
    <property type="entry name" value="SMC_prok"/>
</dbReference>
<keyword evidence="5" id="KW-0238">DNA-binding</keyword>
<evidence type="ECO:0000256" key="1">
    <source>
        <dbReference type="ARBA" id="ARBA00022490"/>
    </source>
</evidence>
<evidence type="ECO:0000313" key="9">
    <source>
        <dbReference type="Proteomes" id="UP000093044"/>
    </source>
</evidence>
<dbReference type="SMART" id="SM00968">
    <property type="entry name" value="SMC_hinge"/>
    <property type="match status" value="1"/>
</dbReference>
<keyword evidence="1" id="KW-0963">Cytoplasm</keyword>
<dbReference type="GO" id="GO:0005524">
    <property type="term" value="F:ATP binding"/>
    <property type="evidence" value="ECO:0007669"/>
    <property type="project" value="UniProtKB-KW"/>
</dbReference>
<dbReference type="Proteomes" id="UP000093044">
    <property type="component" value="Chromosome"/>
</dbReference>
<evidence type="ECO:0000259" key="7">
    <source>
        <dbReference type="SMART" id="SM00968"/>
    </source>
</evidence>
<evidence type="ECO:0000256" key="6">
    <source>
        <dbReference type="SAM" id="Coils"/>
    </source>
</evidence>
<dbReference type="EMBL" id="CP016757">
    <property type="protein sequence ID" value="ANZ44677.1"/>
    <property type="molecule type" value="Genomic_DNA"/>
</dbReference>
<dbReference type="GO" id="GO:0005694">
    <property type="term" value="C:chromosome"/>
    <property type="evidence" value="ECO:0007669"/>
    <property type="project" value="InterPro"/>
</dbReference>
<dbReference type="GO" id="GO:0007062">
    <property type="term" value="P:sister chromatid cohesion"/>
    <property type="evidence" value="ECO:0007669"/>
    <property type="project" value="InterPro"/>
</dbReference>
<reference evidence="8" key="1">
    <citation type="submission" date="2016-08" db="EMBL/GenBank/DDBJ databases">
        <title>Complete genome of Cloacibacillus porcorum.</title>
        <authorList>
            <person name="Looft T."/>
            <person name="Bayles D.O."/>
            <person name="Alt D.P."/>
        </authorList>
    </citation>
    <scope>NUCLEOTIDE SEQUENCE [LARGE SCALE GENOMIC DNA]</scope>
    <source>
        <strain evidence="8">CL-84</strain>
    </source>
</reference>
<evidence type="ECO:0000256" key="2">
    <source>
        <dbReference type="ARBA" id="ARBA00022741"/>
    </source>
</evidence>
<dbReference type="KEGG" id="cpor:BED41_05970"/>